<reference evidence="13" key="3">
    <citation type="submission" date="2021-01" db="EMBL/GenBank/DDBJ databases">
        <authorList>
            <consortium name="Genoscope - CEA"/>
            <person name="William W."/>
        </authorList>
    </citation>
    <scope>NUCLEOTIDE SEQUENCE</scope>
</reference>
<dbReference type="InterPro" id="IPR029056">
    <property type="entry name" value="Ribokinase-like"/>
</dbReference>
<evidence type="ECO:0000256" key="11">
    <source>
        <dbReference type="RuleBase" id="RU368116"/>
    </source>
</evidence>
<feature type="active site" description="Proton acceptor" evidence="10">
    <location>
        <position position="72"/>
    </location>
</feature>
<dbReference type="Gramene" id="CDY44354">
    <property type="protein sequence ID" value="CDY44354"/>
    <property type="gene ID" value="GSBRNA2T00080015001"/>
</dbReference>
<evidence type="ECO:0000256" key="4">
    <source>
        <dbReference type="ARBA" id="ARBA00012119"/>
    </source>
</evidence>
<dbReference type="GO" id="GO:0004001">
    <property type="term" value="F:adenosine kinase activity"/>
    <property type="evidence" value="ECO:0007669"/>
    <property type="project" value="UniProtKB-UniRule"/>
</dbReference>
<keyword evidence="8 11" id="KW-0418">Kinase</keyword>
<reference evidence="14 15" key="1">
    <citation type="journal article" date="2014" name="Science">
        <title>Plant genetics. Early allopolyploid evolution in the post-Neolithic Brassica napus oilseed genome.</title>
        <authorList>
            <person name="Chalhoub B."/>
            <person name="Denoeud F."/>
            <person name="Liu S."/>
            <person name="Parkin I.A."/>
            <person name="Tang H."/>
            <person name="Wang X."/>
            <person name="Chiquet J."/>
            <person name="Belcram H."/>
            <person name="Tong C."/>
            <person name="Samans B."/>
            <person name="Correa M."/>
            <person name="Da Silva C."/>
            <person name="Just J."/>
            <person name="Falentin C."/>
            <person name="Koh C.S."/>
            <person name="Le Clainche I."/>
            <person name="Bernard M."/>
            <person name="Bento P."/>
            <person name="Noel B."/>
            <person name="Labadie K."/>
            <person name="Alberti A."/>
            <person name="Charles M."/>
            <person name="Arnaud D."/>
            <person name="Guo H."/>
            <person name="Daviaud C."/>
            <person name="Alamery S."/>
            <person name="Jabbari K."/>
            <person name="Zhao M."/>
            <person name="Edger P.P."/>
            <person name="Chelaifa H."/>
            <person name="Tack D."/>
            <person name="Lassalle G."/>
            <person name="Mestiri I."/>
            <person name="Schnel N."/>
            <person name="Le Paslier M.C."/>
            <person name="Fan G."/>
            <person name="Renault V."/>
            <person name="Bayer P.E."/>
            <person name="Golicz A.A."/>
            <person name="Manoli S."/>
            <person name="Lee T.H."/>
            <person name="Thi V.H."/>
            <person name="Chalabi S."/>
            <person name="Hu Q."/>
            <person name="Fan C."/>
            <person name="Tollenaere R."/>
            <person name="Lu Y."/>
            <person name="Battail C."/>
            <person name="Shen J."/>
            <person name="Sidebottom C.H."/>
            <person name="Wang X."/>
            <person name="Canaguier A."/>
            <person name="Chauveau A."/>
            <person name="Berard A."/>
            <person name="Deniot G."/>
            <person name="Guan M."/>
            <person name="Liu Z."/>
            <person name="Sun F."/>
            <person name="Lim Y.P."/>
            <person name="Lyons E."/>
            <person name="Town C.D."/>
            <person name="Bancroft I."/>
            <person name="Wang X."/>
            <person name="Meng J."/>
            <person name="Ma J."/>
            <person name="Pires J.C."/>
            <person name="King G.J."/>
            <person name="Brunel D."/>
            <person name="Delourme R."/>
            <person name="Renard M."/>
            <person name="Aury J.M."/>
            <person name="Adams K.L."/>
            <person name="Batley J."/>
            <person name="Snowdon R.J."/>
            <person name="Tost J."/>
            <person name="Edwards D."/>
            <person name="Zhou Y."/>
            <person name="Hua W."/>
            <person name="Sharpe A.G."/>
            <person name="Paterson A.H."/>
            <person name="Guan C."/>
            <person name="Wincker P."/>
        </authorList>
    </citation>
    <scope>NUCLEOTIDE SEQUENCE [LARGE SCALE GENOMIC DNA]</scope>
    <source>
        <strain evidence="15">cv. Darmor-bzh</strain>
    </source>
</reference>
<evidence type="ECO:0000259" key="12">
    <source>
        <dbReference type="Pfam" id="PF00294"/>
    </source>
</evidence>
<dbReference type="EC" id="2.7.1.20" evidence="4 11"/>
<dbReference type="InterPro" id="IPR001805">
    <property type="entry name" value="Adenokinase"/>
</dbReference>
<sequence>MKWHNCSDYNKKAEPAERMTINWSTQLTTGQLYSSSWLPLTATESSSEWVTHSWIKSFSPKEKLVDTNGAGDAFVGGFMLQLVKEISIEECMKAGCYASIVVILRSGCT</sequence>
<evidence type="ECO:0000313" key="15">
    <source>
        <dbReference type="Proteomes" id="UP000028999"/>
    </source>
</evidence>
<comment type="function">
    <text evidence="11">ATP dependent phosphorylation of adenosine and other related nucleoside analogs to monophosphate derivatives.</text>
</comment>
<organism evidence="14 15">
    <name type="scientific">Brassica napus</name>
    <name type="common">Rape</name>
    <dbReference type="NCBI Taxonomy" id="3708"/>
    <lineage>
        <taxon>Eukaryota</taxon>
        <taxon>Viridiplantae</taxon>
        <taxon>Streptophyta</taxon>
        <taxon>Embryophyta</taxon>
        <taxon>Tracheophyta</taxon>
        <taxon>Spermatophyta</taxon>
        <taxon>Magnoliopsida</taxon>
        <taxon>eudicotyledons</taxon>
        <taxon>Gunneridae</taxon>
        <taxon>Pentapetalae</taxon>
        <taxon>rosids</taxon>
        <taxon>malvids</taxon>
        <taxon>Brassicales</taxon>
        <taxon>Brassicaceae</taxon>
        <taxon>Brassiceae</taxon>
        <taxon>Brassica</taxon>
    </lineage>
</organism>
<dbReference type="EMBL" id="LK032587">
    <property type="protein sequence ID" value="CDY44354.1"/>
    <property type="molecule type" value="Genomic_DNA"/>
</dbReference>
<dbReference type="SUPFAM" id="SSF53613">
    <property type="entry name" value="Ribokinase-like"/>
    <property type="match status" value="1"/>
</dbReference>
<keyword evidence="11" id="KW-0460">Magnesium</keyword>
<evidence type="ECO:0000256" key="2">
    <source>
        <dbReference type="ARBA" id="ARBA00004801"/>
    </source>
</evidence>
<dbReference type="InterPro" id="IPR002173">
    <property type="entry name" value="Carboh/pur_kinase_PfkB_CS"/>
</dbReference>
<dbReference type="InterPro" id="IPR011611">
    <property type="entry name" value="PfkB_dom"/>
</dbReference>
<dbReference type="Pfam" id="PF00294">
    <property type="entry name" value="PfkB"/>
    <property type="match status" value="1"/>
</dbReference>
<evidence type="ECO:0000256" key="8">
    <source>
        <dbReference type="ARBA" id="ARBA00022777"/>
    </source>
</evidence>
<dbReference type="GO" id="GO:0044209">
    <property type="term" value="P:AMP salvage"/>
    <property type="evidence" value="ECO:0007669"/>
    <property type="project" value="UniProtKB-UniRule"/>
</dbReference>
<evidence type="ECO:0000313" key="13">
    <source>
        <dbReference type="EMBL" id="CAF1878073.1"/>
    </source>
</evidence>
<dbReference type="PaxDb" id="3708-A0A078I479"/>
<dbReference type="PROSITE" id="PS00584">
    <property type="entry name" value="PFKB_KINASES_2"/>
    <property type="match status" value="1"/>
</dbReference>
<evidence type="ECO:0000256" key="10">
    <source>
        <dbReference type="PIRSR" id="PIRSR601805-1"/>
    </source>
</evidence>
<reference evidence="14" key="2">
    <citation type="submission" date="2014-06" db="EMBL/GenBank/DDBJ databases">
        <authorList>
            <person name="Genoscope - CEA"/>
        </authorList>
    </citation>
    <scope>NUCLEOTIDE SEQUENCE</scope>
</reference>
<feature type="domain" description="Carbohydrate kinase PfkB" evidence="12">
    <location>
        <begin position="57"/>
        <end position="109"/>
    </location>
</feature>
<keyword evidence="5 11" id="KW-0808">Transferase</keyword>
<dbReference type="GO" id="GO:0005524">
    <property type="term" value="F:ATP binding"/>
    <property type="evidence" value="ECO:0007669"/>
    <property type="project" value="UniProtKB-UniRule"/>
</dbReference>
<evidence type="ECO:0000256" key="7">
    <source>
        <dbReference type="ARBA" id="ARBA00022741"/>
    </source>
</evidence>
<dbReference type="STRING" id="3708.A0A078I479"/>
<gene>
    <name evidence="14" type="primary">BnaC02g03230D</name>
    <name evidence="13" type="ORF">DARMORV10_C02P00940.1</name>
    <name evidence="14" type="ORF">GSBRNA2T00080015001</name>
</gene>
<dbReference type="Proteomes" id="UP000028999">
    <property type="component" value="Unassembled WGS sequence"/>
</dbReference>
<protein>
    <recommendedName>
        <fullName evidence="4 11">Adenosine kinase</fullName>
        <shortName evidence="11">AK</shortName>
        <ecNumber evidence="4 11">2.7.1.20</ecNumber>
    </recommendedName>
    <alternativeName>
        <fullName evidence="11">Adenosine 5'-phosphotransferase</fullName>
    </alternativeName>
</protein>
<evidence type="ECO:0000256" key="1">
    <source>
        <dbReference type="ARBA" id="ARBA00001946"/>
    </source>
</evidence>
<keyword evidence="9 11" id="KW-0067">ATP-binding</keyword>
<dbReference type="Gene3D" id="3.40.1190.20">
    <property type="match status" value="1"/>
</dbReference>
<accession>A0A078I479</accession>
<keyword evidence="15" id="KW-1185">Reference proteome</keyword>
<comment type="catalytic activity">
    <reaction evidence="11">
        <text>adenosine + ATP = AMP + ADP + H(+)</text>
        <dbReference type="Rhea" id="RHEA:20824"/>
        <dbReference type="ChEBI" id="CHEBI:15378"/>
        <dbReference type="ChEBI" id="CHEBI:16335"/>
        <dbReference type="ChEBI" id="CHEBI:30616"/>
        <dbReference type="ChEBI" id="CHEBI:456215"/>
        <dbReference type="ChEBI" id="CHEBI:456216"/>
        <dbReference type="EC" id="2.7.1.20"/>
    </reaction>
</comment>
<evidence type="ECO:0000256" key="6">
    <source>
        <dbReference type="ARBA" id="ARBA00022726"/>
    </source>
</evidence>
<keyword evidence="6 11" id="KW-0660">Purine salvage</keyword>
<proteinExistence type="inferred from homology"/>
<dbReference type="EMBL" id="HG994366">
    <property type="protein sequence ID" value="CAF1878073.1"/>
    <property type="molecule type" value="Genomic_DNA"/>
</dbReference>
<name>A0A078I479_BRANA</name>
<dbReference type="GO" id="GO:0006166">
    <property type="term" value="P:purine ribonucleoside salvage"/>
    <property type="evidence" value="ECO:0007669"/>
    <property type="project" value="UniProtKB-KW"/>
</dbReference>
<evidence type="ECO:0000256" key="3">
    <source>
        <dbReference type="ARBA" id="ARBA00010688"/>
    </source>
</evidence>
<dbReference type="UniPathway" id="UPA00588">
    <property type="reaction ID" value="UER00659"/>
</dbReference>
<dbReference type="AlphaFoldDB" id="A0A078I479"/>
<keyword evidence="7 11" id="KW-0547">Nucleotide-binding</keyword>
<comment type="pathway">
    <text evidence="2 11">Purine metabolism; AMP biosynthesis via salvage pathway; AMP from adenosine: step 1/1.</text>
</comment>
<evidence type="ECO:0000256" key="5">
    <source>
        <dbReference type="ARBA" id="ARBA00022679"/>
    </source>
</evidence>
<dbReference type="Proteomes" id="UP001295469">
    <property type="component" value="Chromosome C02"/>
</dbReference>
<evidence type="ECO:0000313" key="14">
    <source>
        <dbReference type="EMBL" id="CDY44354.1"/>
    </source>
</evidence>
<dbReference type="PANTHER" id="PTHR45769:SF8">
    <property type="entry name" value="ADENOSINE KINASE 2"/>
    <property type="match status" value="1"/>
</dbReference>
<evidence type="ECO:0000256" key="9">
    <source>
        <dbReference type="ARBA" id="ARBA00022840"/>
    </source>
</evidence>
<comment type="similarity">
    <text evidence="3 11">Belongs to the carbohydrate kinase PfkB family.</text>
</comment>
<dbReference type="PANTHER" id="PTHR45769">
    <property type="entry name" value="ADENOSINE KINASE"/>
    <property type="match status" value="1"/>
</dbReference>
<comment type="cofactor">
    <cofactor evidence="1 11">
        <name>Mg(2+)</name>
        <dbReference type="ChEBI" id="CHEBI:18420"/>
    </cofactor>
</comment>